<proteinExistence type="predicted"/>
<reference evidence="3" key="1">
    <citation type="journal article" date="2015" name="Proc. Natl. Acad. Sci. U.S.A.">
        <title>Genome sequencing of adzuki bean (Vigna angularis) provides insight into high starch and low fat accumulation and domestication.</title>
        <authorList>
            <person name="Yang K."/>
            <person name="Tian Z."/>
            <person name="Chen C."/>
            <person name="Luo L."/>
            <person name="Zhao B."/>
            <person name="Wang Z."/>
            <person name="Yu L."/>
            <person name="Li Y."/>
            <person name="Sun Y."/>
            <person name="Li W."/>
            <person name="Chen Y."/>
            <person name="Li Y."/>
            <person name="Zhang Y."/>
            <person name="Ai D."/>
            <person name="Zhao J."/>
            <person name="Shang C."/>
            <person name="Ma Y."/>
            <person name="Wu B."/>
            <person name="Wang M."/>
            <person name="Gao L."/>
            <person name="Sun D."/>
            <person name="Zhang P."/>
            <person name="Guo F."/>
            <person name="Wang W."/>
            <person name="Li Y."/>
            <person name="Wang J."/>
            <person name="Varshney R.K."/>
            <person name="Wang J."/>
            <person name="Ling H.Q."/>
            <person name="Wan P."/>
        </authorList>
    </citation>
    <scope>NUCLEOTIDE SEQUENCE</scope>
    <source>
        <strain evidence="3">cv. Jingnong 6</strain>
    </source>
</reference>
<evidence type="ECO:0000256" key="1">
    <source>
        <dbReference type="SAM" id="MobiDB-lite"/>
    </source>
</evidence>
<feature type="region of interest" description="Disordered" evidence="1">
    <location>
        <begin position="1"/>
        <end position="102"/>
    </location>
</feature>
<dbReference type="EMBL" id="CM003374">
    <property type="protein sequence ID" value="KOM40300.1"/>
    <property type="molecule type" value="Genomic_DNA"/>
</dbReference>
<dbReference type="Proteomes" id="UP000053144">
    <property type="component" value="Chromosome 4"/>
</dbReference>
<protein>
    <submittedName>
        <fullName evidence="2">Uncharacterized protein</fullName>
    </submittedName>
</protein>
<gene>
    <name evidence="2" type="ORF">LR48_Vigan04g049800</name>
</gene>
<sequence length="231" mass="26173">MHSIRPSGLTGARPSSLTGARPSSLTGARPSGLTSARSRWPHRYSTNRPYRVVYKTQGTFKTERQKQSPMDYKPSSKDSPPWTINQRQSPMDYKPSSKDSSPWTINQRQFPMDYKPSVNDSPSWTIIRTIKAFPRRMLAHTHSQIHNHSTSKVLSHAASQVLDRSASQTFDHLVQKVFSQSTSYCSSARPPDNARQPGQTVTTLVNYVDTERSYTQHRSVTTIANKGNRFY</sequence>
<evidence type="ECO:0000313" key="3">
    <source>
        <dbReference type="Proteomes" id="UP000053144"/>
    </source>
</evidence>
<dbReference type="AlphaFoldDB" id="A0A0L9UBI5"/>
<name>A0A0L9UBI5_PHAAN</name>
<accession>A0A0L9UBI5</accession>
<evidence type="ECO:0000313" key="2">
    <source>
        <dbReference type="EMBL" id="KOM40300.1"/>
    </source>
</evidence>
<organism evidence="2 3">
    <name type="scientific">Phaseolus angularis</name>
    <name type="common">Azuki bean</name>
    <name type="synonym">Vigna angularis</name>
    <dbReference type="NCBI Taxonomy" id="3914"/>
    <lineage>
        <taxon>Eukaryota</taxon>
        <taxon>Viridiplantae</taxon>
        <taxon>Streptophyta</taxon>
        <taxon>Embryophyta</taxon>
        <taxon>Tracheophyta</taxon>
        <taxon>Spermatophyta</taxon>
        <taxon>Magnoliopsida</taxon>
        <taxon>eudicotyledons</taxon>
        <taxon>Gunneridae</taxon>
        <taxon>Pentapetalae</taxon>
        <taxon>rosids</taxon>
        <taxon>fabids</taxon>
        <taxon>Fabales</taxon>
        <taxon>Fabaceae</taxon>
        <taxon>Papilionoideae</taxon>
        <taxon>50 kb inversion clade</taxon>
        <taxon>NPAAA clade</taxon>
        <taxon>indigoferoid/millettioid clade</taxon>
        <taxon>Phaseoleae</taxon>
        <taxon>Vigna</taxon>
    </lineage>
</organism>
<feature type="compositionally biased region" description="Polar residues" evidence="1">
    <location>
        <begin position="13"/>
        <end position="37"/>
    </location>
</feature>
<dbReference type="Gramene" id="KOM40300">
    <property type="protein sequence ID" value="KOM40300"/>
    <property type="gene ID" value="LR48_Vigan04g049800"/>
</dbReference>